<protein>
    <submittedName>
        <fullName evidence="3">Uncharacterized protein</fullName>
    </submittedName>
</protein>
<reference evidence="3" key="1">
    <citation type="submission" date="2006-10" db="EMBL/GenBank/DDBJ databases">
        <authorList>
            <person name="Amadeo P."/>
            <person name="Zhao Q."/>
            <person name="Wortman J."/>
            <person name="Fraser-Liggett C."/>
            <person name="Carlton J."/>
        </authorList>
    </citation>
    <scope>NUCLEOTIDE SEQUENCE</scope>
    <source>
        <strain evidence="3">G3</strain>
    </source>
</reference>
<evidence type="ECO:0000256" key="1">
    <source>
        <dbReference type="SAM" id="Coils"/>
    </source>
</evidence>
<evidence type="ECO:0000313" key="3">
    <source>
        <dbReference type="EMBL" id="EAY00850.1"/>
    </source>
</evidence>
<dbReference type="VEuPathDB" id="TrichDB:TVAGG3_0105270"/>
<keyword evidence="1" id="KW-0175">Coiled coil</keyword>
<dbReference type="EMBL" id="DS113587">
    <property type="protein sequence ID" value="EAY00850.1"/>
    <property type="molecule type" value="Genomic_DNA"/>
</dbReference>
<evidence type="ECO:0000256" key="2">
    <source>
        <dbReference type="SAM" id="MobiDB-lite"/>
    </source>
</evidence>
<organism evidence="3 4">
    <name type="scientific">Trichomonas vaginalis (strain ATCC PRA-98 / G3)</name>
    <dbReference type="NCBI Taxonomy" id="412133"/>
    <lineage>
        <taxon>Eukaryota</taxon>
        <taxon>Metamonada</taxon>
        <taxon>Parabasalia</taxon>
        <taxon>Trichomonadida</taxon>
        <taxon>Trichomonadidae</taxon>
        <taxon>Trichomonas</taxon>
    </lineage>
</organism>
<dbReference type="PANTHER" id="PTHR34894">
    <property type="entry name" value="SAM-DEPENDENT METHYLTRANSFERASE RSMI, CONSERVED SITE"/>
    <property type="match status" value="1"/>
</dbReference>
<dbReference type="KEGG" id="tva:4758673"/>
<dbReference type="VEuPathDB" id="TrichDB:TVAG_207530"/>
<feature type="compositionally biased region" description="Acidic residues" evidence="2">
    <location>
        <begin position="401"/>
        <end position="410"/>
    </location>
</feature>
<dbReference type="SMR" id="A2F2L6"/>
<name>A2F2L6_TRIV3</name>
<dbReference type="Proteomes" id="UP000001542">
    <property type="component" value="Unassembled WGS sequence"/>
</dbReference>
<dbReference type="AlphaFoldDB" id="A2F2L6"/>
<dbReference type="InParanoid" id="A2F2L6"/>
<sequence>MKSPKAPGAASLSEAIIASGLVKNLKPEEIREKTPEKLSDNFQPVIKKPIAKGPPSFADFKPRSNSQLKSIEDIIIERQLNGPLPKLKSESAYLRQSKNQPFNVYPAQQEPVIPTNQEIEQLFHEDQPITFPQTLMAEQAIGKASVGSRENYEQLNNLLHSLTAQISTDVSLSKAERLEKQREAYDTIMSEIVRQGFIECGTKGEILQSIRNYMLDAAEQIPAFQERIDKEKMNAQQALEELSKARIEFKEKMLEAEANVERLKHSSLTYKEHAAFFESKIPQLENEHKSLRNQVNDLLKVKESLESRISEEKDKTNKAVQENLSTKELLESSTNEIMRLTGEYKKLAAEYEELMRKNQETDHDNQHKAYQIKVLNSQIETMSKEMKDVKEMLGVTDEEEYYYSEDEEGEGNQSARRKIKKKRKKPDLDSIAESIKKLSSKTVVKRVDQITQTKGGIQVKKEKKKEFNLEDTVQGGIPNEITQERLKEFAKMKSDYAAASSILPSNAALSMDQWNQLRTIILKRNKIFEITPDNYSHAIIGNFQLQNAYDDQTKIFARAVIAKIIKNAVERPSFKQSVVQTNPVVLTVQKSTRESQTDPNMFEERQRKDAFTRFLDPKYSDRQPRTFEWTIKAVRSVFDEKTLKDTTDINEGRKVSSMPQFALSWSTRQYGLQYLAQQCAWDLINSAREHQYKSPEIMIFREFLDEDLSVQQLTFFLKVRSQCLRKAIMIQIESEEGDEKYQSVFLASFHAIELIKSVLQKCGNEFVESAIKDLRTHFVRKPSPNVDEKFTYVSMINFLKIAIDFFNQYEHIALLRIANTTRIIPKVTPEEFISTISRLIPNLRMEEIHEIYRVNCTNGNNECVTLSLEEMIEKFKKQSLLSNDKTTLDDFPQPSGEKFNHIMKIWEPLNQEVENLLEKAQEISEKEPSVAISIISVNAKVTAFHNSIACLDYNGAMQHIMNVMFELQNLKWRLDEPSFDSVNSIIEKIKPIFHS</sequence>
<feature type="compositionally biased region" description="Basic residues" evidence="2">
    <location>
        <begin position="415"/>
        <end position="425"/>
    </location>
</feature>
<dbReference type="RefSeq" id="XP_001313779.1">
    <property type="nucleotide sequence ID" value="XM_001313778.1"/>
</dbReference>
<reference evidence="3" key="2">
    <citation type="journal article" date="2007" name="Science">
        <title>Draft genome sequence of the sexually transmitted pathogen Trichomonas vaginalis.</title>
        <authorList>
            <person name="Carlton J.M."/>
            <person name="Hirt R.P."/>
            <person name="Silva J.C."/>
            <person name="Delcher A.L."/>
            <person name="Schatz M."/>
            <person name="Zhao Q."/>
            <person name="Wortman J.R."/>
            <person name="Bidwell S.L."/>
            <person name="Alsmark U.C.M."/>
            <person name="Besteiro S."/>
            <person name="Sicheritz-Ponten T."/>
            <person name="Noel C.J."/>
            <person name="Dacks J.B."/>
            <person name="Foster P.G."/>
            <person name="Simillion C."/>
            <person name="Van de Peer Y."/>
            <person name="Miranda-Saavedra D."/>
            <person name="Barton G.J."/>
            <person name="Westrop G.D."/>
            <person name="Mueller S."/>
            <person name="Dessi D."/>
            <person name="Fiori P.L."/>
            <person name="Ren Q."/>
            <person name="Paulsen I."/>
            <person name="Zhang H."/>
            <person name="Bastida-Corcuera F.D."/>
            <person name="Simoes-Barbosa A."/>
            <person name="Brown M.T."/>
            <person name="Hayes R.D."/>
            <person name="Mukherjee M."/>
            <person name="Okumura C.Y."/>
            <person name="Schneider R."/>
            <person name="Smith A.J."/>
            <person name="Vanacova S."/>
            <person name="Villalvazo M."/>
            <person name="Haas B.J."/>
            <person name="Pertea M."/>
            <person name="Feldblyum T.V."/>
            <person name="Utterback T.R."/>
            <person name="Shu C.L."/>
            <person name="Osoegawa K."/>
            <person name="de Jong P.J."/>
            <person name="Hrdy I."/>
            <person name="Horvathova L."/>
            <person name="Zubacova Z."/>
            <person name="Dolezal P."/>
            <person name="Malik S.B."/>
            <person name="Logsdon J.M. Jr."/>
            <person name="Henze K."/>
            <person name="Gupta A."/>
            <person name="Wang C.C."/>
            <person name="Dunne R.L."/>
            <person name="Upcroft J.A."/>
            <person name="Upcroft P."/>
            <person name="White O."/>
            <person name="Salzberg S.L."/>
            <person name="Tang P."/>
            <person name="Chiu C.-H."/>
            <person name="Lee Y.-S."/>
            <person name="Embley T.M."/>
            <person name="Coombs G.H."/>
            <person name="Mottram J.C."/>
            <person name="Tachezy J."/>
            <person name="Fraser-Liggett C.M."/>
            <person name="Johnson P.J."/>
        </authorList>
    </citation>
    <scope>NUCLEOTIDE SEQUENCE [LARGE SCALE GENOMIC DNA]</scope>
    <source>
        <strain evidence="3">G3</strain>
    </source>
</reference>
<feature type="region of interest" description="Disordered" evidence="2">
    <location>
        <begin position="401"/>
        <end position="426"/>
    </location>
</feature>
<feature type="coiled-coil region" evidence="1">
    <location>
        <begin position="225"/>
        <end position="392"/>
    </location>
</feature>
<accession>A2F2L6</accession>
<feature type="compositionally biased region" description="Basic and acidic residues" evidence="2">
    <location>
        <begin position="26"/>
        <end position="39"/>
    </location>
</feature>
<proteinExistence type="predicted"/>
<gene>
    <name evidence="3" type="ORF">TVAG_207530</name>
</gene>
<keyword evidence="4" id="KW-1185">Reference proteome</keyword>
<dbReference type="OrthoDB" id="543667at2759"/>
<evidence type="ECO:0000313" key="4">
    <source>
        <dbReference type="Proteomes" id="UP000001542"/>
    </source>
</evidence>
<feature type="region of interest" description="Disordered" evidence="2">
    <location>
        <begin position="26"/>
        <end position="63"/>
    </location>
</feature>
<dbReference type="PANTHER" id="PTHR34894:SF5">
    <property type="entry name" value="EF-HAND DOMAIN-CONTAINING PROTEIN"/>
    <property type="match status" value="1"/>
</dbReference>